<feature type="domain" description="HTH lysR-type" evidence="6">
    <location>
        <begin position="4"/>
        <end position="61"/>
    </location>
</feature>
<evidence type="ECO:0000259" key="6">
    <source>
        <dbReference type="PROSITE" id="PS50931"/>
    </source>
</evidence>
<organism evidence="7 8">
    <name type="scientific">Allonocardiopsis opalescens</name>
    <dbReference type="NCBI Taxonomy" id="1144618"/>
    <lineage>
        <taxon>Bacteria</taxon>
        <taxon>Bacillati</taxon>
        <taxon>Actinomycetota</taxon>
        <taxon>Actinomycetes</taxon>
        <taxon>Streptosporangiales</taxon>
        <taxon>Allonocardiopsis</taxon>
    </lineage>
</organism>
<dbReference type="CDD" id="cd08414">
    <property type="entry name" value="PBP2_LTTR_aromatics_like"/>
    <property type="match status" value="1"/>
</dbReference>
<keyword evidence="4" id="KW-0804">Transcription</keyword>
<evidence type="ECO:0000313" key="8">
    <source>
        <dbReference type="Proteomes" id="UP000237846"/>
    </source>
</evidence>
<evidence type="ECO:0000256" key="2">
    <source>
        <dbReference type="ARBA" id="ARBA00023015"/>
    </source>
</evidence>
<dbReference type="AlphaFoldDB" id="A0A2T0PW88"/>
<reference evidence="7 8" key="1">
    <citation type="submission" date="2018-03" db="EMBL/GenBank/DDBJ databases">
        <title>Genomic Encyclopedia of Archaeal and Bacterial Type Strains, Phase II (KMG-II): from individual species to whole genera.</title>
        <authorList>
            <person name="Goeker M."/>
        </authorList>
    </citation>
    <scope>NUCLEOTIDE SEQUENCE [LARGE SCALE GENOMIC DNA]</scope>
    <source>
        <strain evidence="7 8">DSM 45601</strain>
    </source>
</reference>
<sequence>MSGVELRELRYFVAVAEELHFGRAAERLGIAQPPLSQAVRRLEARLGVRLLERSTRRVALTRAGGVLLDQARVALEAADAAVARTVRAGARPGGLVVTSKGDAALLTAITDAYRARGGSVEVVVSGWGEQTRMLLGGTADAALVHLPFPRRGLDFQPLVEEPRVAVLPSGHRLAGCEVLRLADLSGEPFPYWSGSDAASAAYWSGRDRPAGPGGPLPPAPPGPPVDDSAQLLEVVALGQAVALLPESDVAGYARPDVVSRPVADASPSVVGLAWPEASRSRELAAFVAAACAVVEGEPVAAPPG</sequence>
<dbReference type="Gene3D" id="3.40.190.290">
    <property type="match status" value="1"/>
</dbReference>
<accession>A0A2T0PW88</accession>
<feature type="compositionally biased region" description="Pro residues" evidence="5">
    <location>
        <begin position="212"/>
        <end position="224"/>
    </location>
</feature>
<keyword evidence="2" id="KW-0805">Transcription regulation</keyword>
<dbReference type="Proteomes" id="UP000237846">
    <property type="component" value="Unassembled WGS sequence"/>
</dbReference>
<dbReference type="InterPro" id="IPR036390">
    <property type="entry name" value="WH_DNA-bd_sf"/>
</dbReference>
<evidence type="ECO:0000256" key="1">
    <source>
        <dbReference type="ARBA" id="ARBA00009437"/>
    </source>
</evidence>
<dbReference type="Gene3D" id="1.10.10.10">
    <property type="entry name" value="Winged helix-like DNA-binding domain superfamily/Winged helix DNA-binding domain"/>
    <property type="match status" value="1"/>
</dbReference>
<protein>
    <submittedName>
        <fullName evidence="7">LysR family transcriptional regulator</fullName>
    </submittedName>
</protein>
<feature type="region of interest" description="Disordered" evidence="5">
    <location>
        <begin position="203"/>
        <end position="227"/>
    </location>
</feature>
<comment type="similarity">
    <text evidence="1">Belongs to the LysR transcriptional regulatory family.</text>
</comment>
<keyword evidence="3" id="KW-0238">DNA-binding</keyword>
<evidence type="ECO:0000256" key="3">
    <source>
        <dbReference type="ARBA" id="ARBA00023125"/>
    </source>
</evidence>
<dbReference type="PANTHER" id="PTHR30346:SF0">
    <property type="entry name" value="HCA OPERON TRANSCRIPTIONAL ACTIVATOR HCAR"/>
    <property type="match status" value="1"/>
</dbReference>
<dbReference type="InterPro" id="IPR005119">
    <property type="entry name" value="LysR_subst-bd"/>
</dbReference>
<dbReference type="Pfam" id="PF00126">
    <property type="entry name" value="HTH_1"/>
    <property type="match status" value="1"/>
</dbReference>
<evidence type="ECO:0000256" key="4">
    <source>
        <dbReference type="ARBA" id="ARBA00023163"/>
    </source>
</evidence>
<proteinExistence type="inferred from homology"/>
<dbReference type="OrthoDB" id="79118at2"/>
<dbReference type="Gene3D" id="3.40.190.10">
    <property type="entry name" value="Periplasmic binding protein-like II"/>
    <property type="match status" value="2"/>
</dbReference>
<dbReference type="SUPFAM" id="SSF46785">
    <property type="entry name" value="Winged helix' DNA-binding domain"/>
    <property type="match status" value="1"/>
</dbReference>
<keyword evidence="8" id="KW-1185">Reference proteome</keyword>
<dbReference type="GO" id="GO:0032993">
    <property type="term" value="C:protein-DNA complex"/>
    <property type="evidence" value="ECO:0007669"/>
    <property type="project" value="TreeGrafter"/>
</dbReference>
<dbReference type="FunFam" id="1.10.10.10:FF:000001">
    <property type="entry name" value="LysR family transcriptional regulator"/>
    <property type="match status" value="1"/>
</dbReference>
<dbReference type="PANTHER" id="PTHR30346">
    <property type="entry name" value="TRANSCRIPTIONAL DUAL REGULATOR HCAR-RELATED"/>
    <property type="match status" value="1"/>
</dbReference>
<dbReference type="PRINTS" id="PR00039">
    <property type="entry name" value="HTHLYSR"/>
</dbReference>
<dbReference type="InterPro" id="IPR036388">
    <property type="entry name" value="WH-like_DNA-bd_sf"/>
</dbReference>
<evidence type="ECO:0000313" key="7">
    <source>
        <dbReference type="EMBL" id="PRX95777.1"/>
    </source>
</evidence>
<name>A0A2T0PW88_9ACTN</name>
<dbReference type="PROSITE" id="PS50931">
    <property type="entry name" value="HTH_LYSR"/>
    <property type="match status" value="1"/>
</dbReference>
<dbReference type="RefSeq" id="WP_106252175.1">
    <property type="nucleotide sequence ID" value="NZ_PVZC01000009.1"/>
</dbReference>
<dbReference type="GO" id="GO:0003700">
    <property type="term" value="F:DNA-binding transcription factor activity"/>
    <property type="evidence" value="ECO:0007669"/>
    <property type="project" value="InterPro"/>
</dbReference>
<dbReference type="InterPro" id="IPR000847">
    <property type="entry name" value="LysR_HTH_N"/>
</dbReference>
<gene>
    <name evidence="7" type="ORF">CLV72_109391</name>
</gene>
<dbReference type="Pfam" id="PF03466">
    <property type="entry name" value="LysR_substrate"/>
    <property type="match status" value="1"/>
</dbReference>
<dbReference type="GO" id="GO:0003677">
    <property type="term" value="F:DNA binding"/>
    <property type="evidence" value="ECO:0007669"/>
    <property type="project" value="UniProtKB-KW"/>
</dbReference>
<comment type="caution">
    <text evidence="7">The sequence shown here is derived from an EMBL/GenBank/DDBJ whole genome shotgun (WGS) entry which is preliminary data.</text>
</comment>
<evidence type="ECO:0000256" key="5">
    <source>
        <dbReference type="SAM" id="MobiDB-lite"/>
    </source>
</evidence>
<dbReference type="SUPFAM" id="SSF53850">
    <property type="entry name" value="Periplasmic binding protein-like II"/>
    <property type="match status" value="1"/>
</dbReference>
<dbReference type="EMBL" id="PVZC01000009">
    <property type="protein sequence ID" value="PRX95777.1"/>
    <property type="molecule type" value="Genomic_DNA"/>
</dbReference>